<keyword evidence="2" id="KW-1185">Reference proteome</keyword>
<evidence type="ECO:0008006" key="3">
    <source>
        <dbReference type="Google" id="ProtNLM"/>
    </source>
</evidence>
<organism evidence="1 2">
    <name type="scientific">Boothiomyces macroporosus</name>
    <dbReference type="NCBI Taxonomy" id="261099"/>
    <lineage>
        <taxon>Eukaryota</taxon>
        <taxon>Fungi</taxon>
        <taxon>Fungi incertae sedis</taxon>
        <taxon>Chytridiomycota</taxon>
        <taxon>Chytridiomycota incertae sedis</taxon>
        <taxon>Chytridiomycetes</taxon>
        <taxon>Rhizophydiales</taxon>
        <taxon>Terramycetaceae</taxon>
        <taxon>Boothiomyces</taxon>
    </lineage>
</organism>
<dbReference type="EMBL" id="JADGKB010000009">
    <property type="protein sequence ID" value="KAJ3260872.1"/>
    <property type="molecule type" value="Genomic_DNA"/>
</dbReference>
<dbReference type="Proteomes" id="UP001210925">
    <property type="component" value="Unassembled WGS sequence"/>
</dbReference>
<sequence>MQLDKLPADIILNILDYLDDVNDIYQLAQANRFFKYYLEPMVNILNYCDYRVQDKEEAFKGYLKYLPTFINSGFKTQCAIVFLHSKFNLEYLRNLEPTRELLVDVVDAECFNLLDNVTVPFRIIYYDHHNVKVLRIVLERYYDKIKRMYIPPEFESSIWPLYLNAIENGKLSHLEVCLSSDLDLPAFIESLKKSSIPSISVESYLDGETLDMIVDGIANSNVQYFSYGWDYKSSSDMIPLFEKLHTTNLAYLDVTFLAEDKQAFQIFIANIAESKLQKLQIYVAKEFLKELLDSIVCTKLEKLQFGCVYYKEGEWDSEYECYNDPKEITYFDDSCVDLLSLYINKLPMKALTLHLDNSCKIPGFIRSMENSPLKTLKINYGGAVAECNLVSFATALKNTSISYLCMGVDRIESLEIAREFGTLLKESSVRKLRLYLQVIAANVLVELVEPLRYSKLYYLEIRMKDKSNLSVLQKALSTCFPFQIRVFYSP</sequence>
<evidence type="ECO:0000313" key="2">
    <source>
        <dbReference type="Proteomes" id="UP001210925"/>
    </source>
</evidence>
<dbReference type="InterPro" id="IPR036047">
    <property type="entry name" value="F-box-like_dom_sf"/>
</dbReference>
<name>A0AAD5Y651_9FUNG</name>
<comment type="caution">
    <text evidence="1">The sequence shown here is derived from an EMBL/GenBank/DDBJ whole genome shotgun (WGS) entry which is preliminary data.</text>
</comment>
<accession>A0AAD5Y651</accession>
<evidence type="ECO:0000313" key="1">
    <source>
        <dbReference type="EMBL" id="KAJ3260872.1"/>
    </source>
</evidence>
<proteinExistence type="predicted"/>
<protein>
    <recommendedName>
        <fullName evidence="3">F-box domain-containing protein</fullName>
    </recommendedName>
</protein>
<dbReference type="AlphaFoldDB" id="A0AAD5Y651"/>
<reference evidence="1" key="1">
    <citation type="submission" date="2020-05" db="EMBL/GenBank/DDBJ databases">
        <title>Phylogenomic resolution of chytrid fungi.</title>
        <authorList>
            <person name="Stajich J.E."/>
            <person name="Amses K."/>
            <person name="Simmons R."/>
            <person name="Seto K."/>
            <person name="Myers J."/>
            <person name="Bonds A."/>
            <person name="Quandt C.A."/>
            <person name="Barry K."/>
            <person name="Liu P."/>
            <person name="Grigoriev I."/>
            <person name="Longcore J.E."/>
            <person name="James T.Y."/>
        </authorList>
    </citation>
    <scope>NUCLEOTIDE SEQUENCE</scope>
    <source>
        <strain evidence="1">PLAUS21</strain>
    </source>
</reference>
<dbReference type="SUPFAM" id="SSF81383">
    <property type="entry name" value="F-box domain"/>
    <property type="match status" value="1"/>
</dbReference>
<gene>
    <name evidence="1" type="ORF">HK103_007435</name>
</gene>